<organism evidence="1 2">
    <name type="scientific">Pterulicium gracile</name>
    <dbReference type="NCBI Taxonomy" id="1884261"/>
    <lineage>
        <taxon>Eukaryota</taxon>
        <taxon>Fungi</taxon>
        <taxon>Dikarya</taxon>
        <taxon>Basidiomycota</taxon>
        <taxon>Agaricomycotina</taxon>
        <taxon>Agaricomycetes</taxon>
        <taxon>Agaricomycetidae</taxon>
        <taxon>Agaricales</taxon>
        <taxon>Pleurotineae</taxon>
        <taxon>Pterulaceae</taxon>
        <taxon>Pterulicium</taxon>
    </lineage>
</organism>
<sequence>MNITPSYTASTFIRCWYLCTLLVPLYAAGTFVHCWYLCTLSSSCDEVLQYC</sequence>
<evidence type="ECO:0000313" key="2">
    <source>
        <dbReference type="Proteomes" id="UP000305067"/>
    </source>
</evidence>
<name>A0A5C3Q9F9_9AGAR</name>
<gene>
    <name evidence="1" type="ORF">BDV98DRAFT_578368</name>
</gene>
<evidence type="ECO:0000313" key="1">
    <source>
        <dbReference type="EMBL" id="TFK95093.1"/>
    </source>
</evidence>
<accession>A0A5C3Q9F9</accession>
<protein>
    <submittedName>
        <fullName evidence="1">Uncharacterized protein</fullName>
    </submittedName>
</protein>
<reference evidence="1 2" key="1">
    <citation type="journal article" date="2019" name="Nat. Ecol. Evol.">
        <title>Megaphylogeny resolves global patterns of mushroom evolution.</title>
        <authorList>
            <person name="Varga T."/>
            <person name="Krizsan K."/>
            <person name="Foldi C."/>
            <person name="Dima B."/>
            <person name="Sanchez-Garcia M."/>
            <person name="Sanchez-Ramirez S."/>
            <person name="Szollosi G.J."/>
            <person name="Szarkandi J.G."/>
            <person name="Papp V."/>
            <person name="Albert L."/>
            <person name="Andreopoulos W."/>
            <person name="Angelini C."/>
            <person name="Antonin V."/>
            <person name="Barry K.W."/>
            <person name="Bougher N.L."/>
            <person name="Buchanan P."/>
            <person name="Buyck B."/>
            <person name="Bense V."/>
            <person name="Catcheside P."/>
            <person name="Chovatia M."/>
            <person name="Cooper J."/>
            <person name="Damon W."/>
            <person name="Desjardin D."/>
            <person name="Finy P."/>
            <person name="Geml J."/>
            <person name="Haridas S."/>
            <person name="Hughes K."/>
            <person name="Justo A."/>
            <person name="Karasinski D."/>
            <person name="Kautmanova I."/>
            <person name="Kiss B."/>
            <person name="Kocsube S."/>
            <person name="Kotiranta H."/>
            <person name="LaButti K.M."/>
            <person name="Lechner B.E."/>
            <person name="Liimatainen K."/>
            <person name="Lipzen A."/>
            <person name="Lukacs Z."/>
            <person name="Mihaltcheva S."/>
            <person name="Morgado L.N."/>
            <person name="Niskanen T."/>
            <person name="Noordeloos M.E."/>
            <person name="Ohm R.A."/>
            <person name="Ortiz-Santana B."/>
            <person name="Ovrebo C."/>
            <person name="Racz N."/>
            <person name="Riley R."/>
            <person name="Savchenko A."/>
            <person name="Shiryaev A."/>
            <person name="Soop K."/>
            <person name="Spirin V."/>
            <person name="Szebenyi C."/>
            <person name="Tomsovsky M."/>
            <person name="Tulloss R.E."/>
            <person name="Uehling J."/>
            <person name="Grigoriev I.V."/>
            <person name="Vagvolgyi C."/>
            <person name="Papp T."/>
            <person name="Martin F.M."/>
            <person name="Miettinen O."/>
            <person name="Hibbett D.S."/>
            <person name="Nagy L.G."/>
        </authorList>
    </citation>
    <scope>NUCLEOTIDE SEQUENCE [LARGE SCALE GENOMIC DNA]</scope>
    <source>
        <strain evidence="1 2">CBS 309.79</strain>
    </source>
</reference>
<dbReference type="Proteomes" id="UP000305067">
    <property type="component" value="Unassembled WGS sequence"/>
</dbReference>
<keyword evidence="2" id="KW-1185">Reference proteome</keyword>
<dbReference type="AlphaFoldDB" id="A0A5C3Q9F9"/>
<proteinExistence type="predicted"/>
<dbReference type="EMBL" id="ML178958">
    <property type="protein sequence ID" value="TFK95093.1"/>
    <property type="molecule type" value="Genomic_DNA"/>
</dbReference>